<evidence type="ECO:0000256" key="1">
    <source>
        <dbReference type="SAM" id="MobiDB-lite"/>
    </source>
</evidence>
<evidence type="ECO:0000259" key="2">
    <source>
        <dbReference type="Pfam" id="PF25479"/>
    </source>
</evidence>
<dbReference type="GO" id="GO:0035091">
    <property type="term" value="F:phosphatidylinositol binding"/>
    <property type="evidence" value="ECO:0007669"/>
    <property type="project" value="InterPro"/>
</dbReference>
<feature type="compositionally biased region" description="Low complexity" evidence="1">
    <location>
        <begin position="1027"/>
        <end position="1040"/>
    </location>
</feature>
<dbReference type="InterPro" id="IPR057327">
    <property type="entry name" value="Vts1_dom"/>
</dbReference>
<feature type="region of interest" description="Disordered" evidence="1">
    <location>
        <begin position="1027"/>
        <end position="1053"/>
    </location>
</feature>
<feature type="compositionally biased region" description="Low complexity" evidence="1">
    <location>
        <begin position="54"/>
        <end position="99"/>
    </location>
</feature>
<protein>
    <recommendedName>
        <fullName evidence="2">RNA-binding protein vts1-like alpha-helical domain-containing protein</fullName>
    </recommendedName>
</protein>
<feature type="region of interest" description="Disordered" evidence="1">
    <location>
        <begin position="1"/>
        <end position="258"/>
    </location>
</feature>
<dbReference type="Proteomes" id="UP000827892">
    <property type="component" value="Chromosome I"/>
</dbReference>
<feature type="compositionally biased region" description="Polar residues" evidence="1">
    <location>
        <begin position="201"/>
        <end position="214"/>
    </location>
</feature>
<dbReference type="Gene3D" id="3.30.1520.10">
    <property type="entry name" value="Phox-like domain"/>
    <property type="match status" value="1"/>
</dbReference>
<feature type="compositionally biased region" description="Polar residues" evidence="1">
    <location>
        <begin position="11"/>
        <end position="53"/>
    </location>
</feature>
<reference evidence="3 4" key="1">
    <citation type="submission" date="2022-05" db="EMBL/GenBank/DDBJ databases">
        <title>Chromosome-level reference genomes for two strains of Caenorhabditis briggsae: an improved platform for comparative genomics.</title>
        <authorList>
            <person name="Stevens L."/>
            <person name="Andersen E.C."/>
        </authorList>
    </citation>
    <scope>NUCLEOTIDE SEQUENCE [LARGE SCALE GENOMIC DNA]</scope>
    <source>
        <strain evidence="3">QX1410_ONT</strain>
        <tissue evidence="3">Whole-organism</tissue>
    </source>
</reference>
<gene>
    <name evidence="3" type="ORF">L3Y34_015592</name>
</gene>
<feature type="compositionally biased region" description="Basic and acidic residues" evidence="1">
    <location>
        <begin position="136"/>
        <end position="151"/>
    </location>
</feature>
<feature type="compositionally biased region" description="Acidic residues" evidence="1">
    <location>
        <begin position="660"/>
        <end position="674"/>
    </location>
</feature>
<dbReference type="AlphaFoldDB" id="A0AAE9DX13"/>
<feature type="region of interest" description="Disordered" evidence="1">
    <location>
        <begin position="439"/>
        <end position="532"/>
    </location>
</feature>
<dbReference type="InterPro" id="IPR036871">
    <property type="entry name" value="PX_dom_sf"/>
</dbReference>
<name>A0AAE9DX13_CAEBR</name>
<sequence length="1053" mass="115690">MANKKNKKSTDGSTMNGNPITTSGSAQNVPQNLQNANVPSSNQHNNNPASSNGTVTPASTATNTTTVPSGQQSNQSQNQQHHQKPTNTSSSQQTNSSKQPMKKTQQGEVEKIYLQISNSGGGSQGNQGNVGFRSSANKDQKAKEKEKEKSYQSRQGNQSNNHHHNPNHFTGGGGGGNPQNHRKKDNKNRDHSNQSHRGGAFSNNYTNHNQQSHGYSADTGKSARFPSNSSLSSSGTTPTLTVAPTPTPTSPSTTPVVQTPAKVAPAAATAVSPVITHESKTVQTDYVVVEEKEMPQVAKKDEDLCPYKNTKIKEMDTVIAFQEHDEWNKVELMCELISYLSPSDLRLLSNCIDGLTRPYVMQMKPIEKTANGVDPLGGFPPFICAPIPVLPSTFSPASSESVICNQRNMVNNLFSYQQHPPGIPPPLMPTVVFPVDEAVQHPSSSTPLNPPTSRETGSGTKSTSSTPIDISNQPDGQQQDSESGSNKGIGGSVSADLSVSKTTPELETNHNPAPNLVQSNSSSAKQTGPQIPEESEKFFSNVKDIASYLYLLISVCASTNRRSAAKLSDYASNVLIREKSQIFERIPNELDQIELLEEIGKTVVALIHHPAVTLDDKIKYIDIRDSLRTEHENLFRMYYSPEKVAERKRQAGILEGGVGELDDGEGSDDGDNEDVERRFDVNEPFYPSSGYQQPKPSSAPGTFFITRFIGRQIEKNENMFSIEIHWSDGDRTFAQRSREQIKGLQHRLLDEFGQQRSEKYTHHGMNSSFSSFDEDHKKLSTSTSTMETTFALSGDRIVPRLPREATPAQHVQYINELSDLPARMMLSRVMCEEFNGTRARTDDEANELSDGLIFSRWKNPRAKCPQSFYNRDESGNINPQPYPKTIHPFLHSNIPQTQSQILLPSCSNCGGQHLMKNCEKATLLERKALAEHKMRYEAEGGPMSAAMSASTQAPGGMVPVYAQMHPQMHHPVFIDNQAMMNANHFTHHQHQQMIQSNMYLNGQYRPNGQFAESPMAMFYSPPPQVVSNCGNSSGNNSNNGNNGGGVNQNSNFS</sequence>
<feature type="compositionally biased region" description="Polar residues" evidence="1">
    <location>
        <begin position="467"/>
        <end position="486"/>
    </location>
</feature>
<accession>A0AAE9DX13</accession>
<feature type="region of interest" description="Disordered" evidence="1">
    <location>
        <begin position="655"/>
        <end position="675"/>
    </location>
</feature>
<evidence type="ECO:0000313" key="3">
    <source>
        <dbReference type="EMBL" id="ULU12397.1"/>
    </source>
</evidence>
<dbReference type="Pfam" id="PF25479">
    <property type="entry name" value="Vts1"/>
    <property type="match status" value="1"/>
</dbReference>
<organism evidence="3 4">
    <name type="scientific">Caenorhabditis briggsae</name>
    <dbReference type="NCBI Taxonomy" id="6238"/>
    <lineage>
        <taxon>Eukaryota</taxon>
        <taxon>Metazoa</taxon>
        <taxon>Ecdysozoa</taxon>
        <taxon>Nematoda</taxon>
        <taxon>Chromadorea</taxon>
        <taxon>Rhabditida</taxon>
        <taxon>Rhabditina</taxon>
        <taxon>Rhabditomorpha</taxon>
        <taxon>Rhabditoidea</taxon>
        <taxon>Rhabditidae</taxon>
        <taxon>Peloderinae</taxon>
        <taxon>Caenorhabditis</taxon>
    </lineage>
</organism>
<feature type="compositionally biased region" description="Polar residues" evidence="1">
    <location>
        <begin position="495"/>
        <end position="529"/>
    </location>
</feature>
<dbReference type="EMBL" id="CP090891">
    <property type="protein sequence ID" value="ULU12397.1"/>
    <property type="molecule type" value="Genomic_DNA"/>
</dbReference>
<feature type="compositionally biased region" description="Low complexity" evidence="1">
    <location>
        <begin position="226"/>
        <end position="258"/>
    </location>
</feature>
<proteinExistence type="predicted"/>
<evidence type="ECO:0000313" key="4">
    <source>
        <dbReference type="Proteomes" id="UP000827892"/>
    </source>
</evidence>
<feature type="compositionally biased region" description="Low complexity" evidence="1">
    <location>
        <begin position="442"/>
        <end position="466"/>
    </location>
</feature>
<feature type="domain" description="RNA-binding protein vts1-like alpha-helical" evidence="2">
    <location>
        <begin position="316"/>
        <end position="357"/>
    </location>
</feature>